<dbReference type="STRING" id="1150625.Q75_16160"/>
<name>A0A147K472_9BACI</name>
<dbReference type="AlphaFoldDB" id="A0A147K472"/>
<feature type="domain" description="HTH cro/C1-type" evidence="1">
    <location>
        <begin position="8"/>
        <end position="63"/>
    </location>
</feature>
<reference evidence="2 3" key="1">
    <citation type="journal article" date="2016" name="Front. Microbiol.">
        <title>Microevolution Analysis of Bacillus coahuilensis Unveils Differences in Phosphorus Acquisition Strategies and Their Regulation.</title>
        <authorList>
            <person name="Gomez-Lunar Z."/>
            <person name="Hernandez-Gonzalez I."/>
            <person name="Rodriguez-Torres M.D."/>
            <person name="Souza V."/>
            <person name="Olmedo-Alvarez G."/>
        </authorList>
    </citation>
    <scope>NUCLEOTIDE SEQUENCE [LARGE SCALE GENOMIC DNA]</scope>
    <source>
        <strain evidence="3">p1.1.43</strain>
    </source>
</reference>
<dbReference type="PROSITE" id="PS50943">
    <property type="entry name" value="HTH_CROC1"/>
    <property type="match status" value="1"/>
</dbReference>
<dbReference type="InterPro" id="IPR001387">
    <property type="entry name" value="Cro/C1-type_HTH"/>
</dbReference>
<dbReference type="EMBL" id="LDYG01000053">
    <property type="protein sequence ID" value="KUP04122.1"/>
    <property type="molecule type" value="Genomic_DNA"/>
</dbReference>
<dbReference type="CDD" id="cd00093">
    <property type="entry name" value="HTH_XRE"/>
    <property type="match status" value="1"/>
</dbReference>
<evidence type="ECO:0000313" key="3">
    <source>
        <dbReference type="Proteomes" id="UP000074108"/>
    </source>
</evidence>
<dbReference type="OrthoDB" id="2968479at2"/>
<proteinExistence type="predicted"/>
<dbReference type="Proteomes" id="UP000074108">
    <property type="component" value="Unassembled WGS sequence"/>
</dbReference>
<keyword evidence="3" id="KW-1185">Reference proteome</keyword>
<sequence>MMNFYERLREYREDVLNLSQTEVAQRLHITQSAFSRLEQGQTDLTMKQLMIIKKAYHLSNQQLVDLLDEYESEAPPNASVLRETFQEEEDLEILTLLKNYPKEKQTLAQLRFYTPKEQQVILSSLLFQKEKIDFLRKK</sequence>
<dbReference type="Gene3D" id="1.10.260.40">
    <property type="entry name" value="lambda repressor-like DNA-binding domains"/>
    <property type="match status" value="1"/>
</dbReference>
<dbReference type="InterPro" id="IPR010982">
    <property type="entry name" value="Lambda_DNA-bd_dom_sf"/>
</dbReference>
<dbReference type="PATRIC" id="fig|1150625.3.peg.3387"/>
<accession>A0A147K472</accession>
<dbReference type="RefSeq" id="WP_059283579.1">
    <property type="nucleotide sequence ID" value="NZ_LDYG01000053.1"/>
</dbReference>
<evidence type="ECO:0000313" key="2">
    <source>
        <dbReference type="EMBL" id="KUP04122.1"/>
    </source>
</evidence>
<dbReference type="SUPFAM" id="SSF47413">
    <property type="entry name" value="lambda repressor-like DNA-binding domains"/>
    <property type="match status" value="1"/>
</dbReference>
<dbReference type="Pfam" id="PF13560">
    <property type="entry name" value="HTH_31"/>
    <property type="match status" value="1"/>
</dbReference>
<organism evidence="2 3">
    <name type="scientific">Bacillus coahuilensis p1.1.43</name>
    <dbReference type="NCBI Taxonomy" id="1150625"/>
    <lineage>
        <taxon>Bacteria</taxon>
        <taxon>Bacillati</taxon>
        <taxon>Bacillota</taxon>
        <taxon>Bacilli</taxon>
        <taxon>Bacillales</taxon>
        <taxon>Bacillaceae</taxon>
        <taxon>Bacillus</taxon>
    </lineage>
</organism>
<comment type="caution">
    <text evidence="2">The sequence shown here is derived from an EMBL/GenBank/DDBJ whole genome shotgun (WGS) entry which is preliminary data.</text>
</comment>
<dbReference type="GO" id="GO:0003677">
    <property type="term" value="F:DNA binding"/>
    <property type="evidence" value="ECO:0007669"/>
    <property type="project" value="InterPro"/>
</dbReference>
<dbReference type="SMART" id="SM00530">
    <property type="entry name" value="HTH_XRE"/>
    <property type="match status" value="1"/>
</dbReference>
<protein>
    <recommendedName>
        <fullName evidence="1">HTH cro/C1-type domain-containing protein</fullName>
    </recommendedName>
</protein>
<evidence type="ECO:0000259" key="1">
    <source>
        <dbReference type="PROSITE" id="PS50943"/>
    </source>
</evidence>
<gene>
    <name evidence="2" type="ORF">Q75_16160</name>
</gene>